<feature type="transmembrane region" description="Helical" evidence="9">
    <location>
        <begin position="413"/>
        <end position="436"/>
    </location>
</feature>
<keyword evidence="3" id="KW-0813">Transport</keyword>
<dbReference type="NCBIfam" id="TIGR00801">
    <property type="entry name" value="ncs2"/>
    <property type="match status" value="1"/>
</dbReference>
<feature type="transmembrane region" description="Helical" evidence="9">
    <location>
        <begin position="327"/>
        <end position="350"/>
    </location>
</feature>
<comment type="caution">
    <text evidence="10">The sequence shown here is derived from an EMBL/GenBank/DDBJ whole genome shotgun (WGS) entry which is preliminary data.</text>
</comment>
<comment type="similarity">
    <text evidence="2">Belongs to the nucleobase:cation symporter-2 (NCS2) (TC 2.A.40) family.</text>
</comment>
<dbReference type="NCBIfam" id="NF037981">
    <property type="entry name" value="NCS2_1"/>
    <property type="match status" value="1"/>
</dbReference>
<feature type="transmembrane region" description="Helical" evidence="9">
    <location>
        <begin position="179"/>
        <end position="197"/>
    </location>
</feature>
<dbReference type="PANTHER" id="PTHR42810:SF4">
    <property type="entry name" value="URIC ACID TRANSPORTER UACT"/>
    <property type="match status" value="1"/>
</dbReference>
<gene>
    <name evidence="10" type="ORF">RM698_03860</name>
</gene>
<keyword evidence="5 9" id="KW-0812">Transmembrane</keyword>
<evidence type="ECO:0000256" key="4">
    <source>
        <dbReference type="ARBA" id="ARBA00022475"/>
    </source>
</evidence>
<dbReference type="EMBL" id="JAVRET010000005">
    <property type="protein sequence ID" value="MDT0408188.1"/>
    <property type="molecule type" value="Genomic_DNA"/>
</dbReference>
<evidence type="ECO:0000256" key="2">
    <source>
        <dbReference type="ARBA" id="ARBA00008821"/>
    </source>
</evidence>
<evidence type="ECO:0000256" key="1">
    <source>
        <dbReference type="ARBA" id="ARBA00004651"/>
    </source>
</evidence>
<feature type="region of interest" description="Disordered" evidence="8">
    <location>
        <begin position="444"/>
        <end position="465"/>
    </location>
</feature>
<dbReference type="Pfam" id="PF00860">
    <property type="entry name" value="Xan_ur_permease"/>
    <property type="match status" value="1"/>
</dbReference>
<dbReference type="RefSeq" id="WP_010266440.1">
    <property type="nucleotide sequence ID" value="NZ_JAVRET010000005.1"/>
</dbReference>
<evidence type="ECO:0000256" key="6">
    <source>
        <dbReference type="ARBA" id="ARBA00022989"/>
    </source>
</evidence>
<dbReference type="InterPro" id="IPR006043">
    <property type="entry name" value="NCS2"/>
</dbReference>
<proteinExistence type="inferred from homology"/>
<accession>A0ABU2QUS4</accession>
<feature type="transmembrane region" description="Helical" evidence="9">
    <location>
        <begin position="115"/>
        <end position="137"/>
    </location>
</feature>
<keyword evidence="7 9" id="KW-0472">Membrane</keyword>
<evidence type="ECO:0000256" key="7">
    <source>
        <dbReference type="ARBA" id="ARBA00023136"/>
    </source>
</evidence>
<comment type="subcellular location">
    <subcellularLocation>
        <location evidence="1">Cell membrane</location>
        <topology evidence="1">Multi-pass membrane protein</topology>
    </subcellularLocation>
</comment>
<dbReference type="Proteomes" id="UP001183610">
    <property type="component" value="Unassembled WGS sequence"/>
</dbReference>
<keyword evidence="6 9" id="KW-1133">Transmembrane helix</keyword>
<evidence type="ECO:0000313" key="11">
    <source>
        <dbReference type="Proteomes" id="UP001183610"/>
    </source>
</evidence>
<feature type="transmembrane region" description="Helical" evidence="9">
    <location>
        <begin position="144"/>
        <end position="167"/>
    </location>
</feature>
<evidence type="ECO:0000256" key="5">
    <source>
        <dbReference type="ARBA" id="ARBA00022692"/>
    </source>
</evidence>
<evidence type="ECO:0000256" key="8">
    <source>
        <dbReference type="SAM" id="MobiDB-lite"/>
    </source>
</evidence>
<keyword evidence="4" id="KW-1003">Cell membrane</keyword>
<name>A0ABU2QUS4_9ACTN</name>
<evidence type="ECO:0000256" key="9">
    <source>
        <dbReference type="SAM" id="Phobius"/>
    </source>
</evidence>
<dbReference type="NCBIfam" id="TIGR03173">
    <property type="entry name" value="pbuX"/>
    <property type="match status" value="1"/>
</dbReference>
<dbReference type="PROSITE" id="PS01116">
    <property type="entry name" value="XANTH_URACIL_PERMASE"/>
    <property type="match status" value="1"/>
</dbReference>
<dbReference type="InterPro" id="IPR006042">
    <property type="entry name" value="Xan_ur_permease"/>
</dbReference>
<feature type="compositionally biased region" description="Basic residues" evidence="8">
    <location>
        <begin position="488"/>
        <end position="502"/>
    </location>
</feature>
<protein>
    <submittedName>
        <fullName evidence="10">Nucleobase:cation symporter-2 family protein</fullName>
    </submittedName>
</protein>
<feature type="transmembrane region" description="Helical" evidence="9">
    <location>
        <begin position="242"/>
        <end position="261"/>
    </location>
</feature>
<sequence>MPSAPPAAARPAKAVHPVDEVPPPLQLFAFGLQHVLAMYAGAVAVPLIVGGAMKLPPADLAYLITADLLISGIATLIQCVGVWRFGVRLPLMQGCTFAAVAPMVLIGTGSGGLPAIYGAVIVAGLAMVLLAPVFGRLLRFFPPLVTGTVILVIGLSLMPVAGAWVAGGEGAKDFGAPKNLALSLFVLLVVIGVQRFAPPFLSRIAVLVGIVVGVLVAIPFGFTDFGGVGDADWAGISTPFHFGAPTFEAGAIVSLLIVSLVSMTETSGDIIAVGEMTGRRAEPGTLADGLRADGVSTVLGGVFNTFPYTAFAQNVGLVGMTRVRSRWVVAAAGGMLVLLGLLPKLGAVVAAVPAPVLGGAGLVMFGTVAASGLRTLSEVDFKGNHNLTVVAVALAVGLLPVGVPTVYDRFPDWFQTVMHSGISAGCLTALVLNLLFNHLPGGKGSPEADGETGRRGRRLPRVPGIPRLSRPLGVRRALGALGLLSGRARRAGRPRGRRRRGRGREARGRARLGRPCAAR</sequence>
<organism evidence="10 11">
    <name type="scientific">Streptomyces evansiae</name>
    <dbReference type="NCBI Taxonomy" id="3075535"/>
    <lineage>
        <taxon>Bacteria</taxon>
        <taxon>Bacillati</taxon>
        <taxon>Actinomycetota</taxon>
        <taxon>Actinomycetes</taxon>
        <taxon>Kitasatosporales</taxon>
        <taxon>Streptomycetaceae</taxon>
        <taxon>Streptomyces</taxon>
    </lineage>
</organism>
<evidence type="ECO:0000256" key="3">
    <source>
        <dbReference type="ARBA" id="ARBA00022448"/>
    </source>
</evidence>
<reference evidence="11" key="1">
    <citation type="submission" date="2023-07" db="EMBL/GenBank/DDBJ databases">
        <title>30 novel species of actinomycetes from the DSMZ collection.</title>
        <authorList>
            <person name="Nouioui I."/>
        </authorList>
    </citation>
    <scope>NUCLEOTIDE SEQUENCE [LARGE SCALE GENOMIC DNA]</scope>
    <source>
        <strain evidence="11">DSM 41979</strain>
    </source>
</reference>
<dbReference type="InterPro" id="IPR017588">
    <property type="entry name" value="UacT-like"/>
</dbReference>
<feature type="region of interest" description="Disordered" evidence="8">
    <location>
        <begin position="488"/>
        <end position="519"/>
    </location>
</feature>
<feature type="transmembrane region" description="Helical" evidence="9">
    <location>
        <begin position="388"/>
        <end position="407"/>
    </location>
</feature>
<keyword evidence="11" id="KW-1185">Reference proteome</keyword>
<feature type="transmembrane region" description="Helical" evidence="9">
    <location>
        <begin position="27"/>
        <end position="48"/>
    </location>
</feature>
<feature type="transmembrane region" description="Helical" evidence="9">
    <location>
        <begin position="204"/>
        <end position="222"/>
    </location>
</feature>
<evidence type="ECO:0000313" key="10">
    <source>
        <dbReference type="EMBL" id="MDT0408188.1"/>
    </source>
</evidence>
<feature type="transmembrane region" description="Helical" evidence="9">
    <location>
        <begin position="356"/>
        <end position="376"/>
    </location>
</feature>
<dbReference type="PANTHER" id="PTHR42810">
    <property type="entry name" value="PURINE PERMEASE C1399.01C-RELATED"/>
    <property type="match status" value="1"/>
</dbReference>
<feature type="transmembrane region" description="Helical" evidence="9">
    <location>
        <begin position="60"/>
        <end position="83"/>
    </location>
</feature>